<dbReference type="InterPro" id="IPR036196">
    <property type="entry name" value="Ptyr_pPase_sf"/>
</dbReference>
<feature type="domain" description="Phosphotyrosine protein phosphatase I" evidence="6">
    <location>
        <begin position="1"/>
        <end position="131"/>
    </location>
</feature>
<evidence type="ECO:0000256" key="3">
    <source>
        <dbReference type="ARBA" id="ARBA00022801"/>
    </source>
</evidence>
<evidence type="ECO:0000259" key="6">
    <source>
        <dbReference type="SMART" id="SM00226"/>
    </source>
</evidence>
<keyword evidence="3" id="KW-0378">Hydrolase</keyword>
<reference evidence="7 8" key="2">
    <citation type="submission" date="2019-07" db="EMBL/GenBank/DDBJ databases">
        <authorList>
            <person name="Huang Y."/>
        </authorList>
    </citation>
    <scope>NUCLEOTIDE SEQUENCE [LARGE SCALE GENOMIC DNA]</scope>
    <source>
        <strain evidence="7 8">HY188</strain>
    </source>
</reference>
<dbReference type="Gene3D" id="3.40.50.2300">
    <property type="match status" value="1"/>
</dbReference>
<dbReference type="PANTHER" id="PTHR11717">
    <property type="entry name" value="LOW MOLECULAR WEIGHT PROTEIN TYROSINE PHOSPHATASE"/>
    <property type="match status" value="1"/>
</dbReference>
<keyword evidence="4" id="KW-0904">Protein phosphatase</keyword>
<evidence type="ECO:0000256" key="5">
    <source>
        <dbReference type="PIRSR" id="PIRSR617867-1"/>
    </source>
</evidence>
<gene>
    <name evidence="7" type="ORF">FO059_12180</name>
</gene>
<organism evidence="7 8">
    <name type="scientific">Tomitella fengzijianii</name>
    <dbReference type="NCBI Taxonomy" id="2597660"/>
    <lineage>
        <taxon>Bacteria</taxon>
        <taxon>Bacillati</taxon>
        <taxon>Actinomycetota</taxon>
        <taxon>Actinomycetes</taxon>
        <taxon>Mycobacteriales</taxon>
        <taxon>Tomitella</taxon>
    </lineage>
</organism>
<dbReference type="GO" id="GO:0004725">
    <property type="term" value="F:protein tyrosine phosphatase activity"/>
    <property type="evidence" value="ECO:0007669"/>
    <property type="project" value="UniProtKB-EC"/>
</dbReference>
<dbReference type="CDD" id="cd16343">
    <property type="entry name" value="LMWPTP"/>
    <property type="match status" value="1"/>
</dbReference>
<dbReference type="Pfam" id="PF01451">
    <property type="entry name" value="LMWPc"/>
    <property type="match status" value="1"/>
</dbReference>
<dbReference type="PRINTS" id="PR00719">
    <property type="entry name" value="LMWPTPASE"/>
</dbReference>
<dbReference type="InterPro" id="IPR023485">
    <property type="entry name" value="Ptyr_pPase"/>
</dbReference>
<proteinExistence type="inferred from homology"/>
<dbReference type="InterPro" id="IPR050438">
    <property type="entry name" value="LMW_PTPase"/>
</dbReference>
<dbReference type="AlphaFoldDB" id="A0A516X8C2"/>
<evidence type="ECO:0000256" key="2">
    <source>
        <dbReference type="ARBA" id="ARBA00013064"/>
    </source>
</evidence>
<reference evidence="7 8" key="1">
    <citation type="submission" date="2019-07" db="EMBL/GenBank/DDBJ databases">
        <title>Tomitella cavernea sp. nov., an actinomycete isolated from soil.</title>
        <authorList>
            <person name="Cheng J."/>
        </authorList>
    </citation>
    <scope>NUCLEOTIDE SEQUENCE [LARGE SCALE GENOMIC DNA]</scope>
    <source>
        <strain evidence="7 8">HY188</strain>
    </source>
</reference>
<evidence type="ECO:0000313" key="8">
    <source>
        <dbReference type="Proteomes" id="UP000317344"/>
    </source>
</evidence>
<keyword evidence="8" id="KW-1185">Reference proteome</keyword>
<dbReference type="EMBL" id="CP041765">
    <property type="protein sequence ID" value="QDQ99314.1"/>
    <property type="molecule type" value="Genomic_DNA"/>
</dbReference>
<dbReference type="PANTHER" id="PTHR11717:SF7">
    <property type="entry name" value="LOW MOLECULAR WEIGHT PHOSPHOTYROSINE PROTEIN PHOSPHATASE"/>
    <property type="match status" value="1"/>
</dbReference>
<dbReference type="OrthoDB" id="9784339at2"/>
<evidence type="ECO:0000313" key="7">
    <source>
        <dbReference type="EMBL" id="QDQ99314.1"/>
    </source>
</evidence>
<comment type="similarity">
    <text evidence="1">Belongs to the low molecular weight phosphotyrosine protein phosphatase family.</text>
</comment>
<dbReference type="KEGG" id="toy:FO059_12180"/>
<accession>A0A516X8C2</accession>
<dbReference type="SUPFAM" id="SSF52788">
    <property type="entry name" value="Phosphotyrosine protein phosphatases I"/>
    <property type="match status" value="1"/>
</dbReference>
<name>A0A516X8C2_9ACTN</name>
<dbReference type="EC" id="3.1.3.48" evidence="2"/>
<evidence type="ECO:0000256" key="1">
    <source>
        <dbReference type="ARBA" id="ARBA00011063"/>
    </source>
</evidence>
<evidence type="ECO:0000256" key="4">
    <source>
        <dbReference type="ARBA" id="ARBA00022912"/>
    </source>
</evidence>
<dbReference type="InterPro" id="IPR017867">
    <property type="entry name" value="Tyr_phospatase_low_mol_wt"/>
</dbReference>
<sequence length="159" mass="16541">MAEQIVREHLRRAGLAQAVQVSSAGIGDWHVGDPADPRARGELRAHGYADDHSAAQVGPAHLAADLIVALDSGHRRALLDAGADPSRVRMLRAFDRRATGSDVADPYYGGNGGFVTVREQIEAAAPAIVEWARAAAAGRAADAHGNDAGTPVGNVEDLP</sequence>
<feature type="active site" description="Proton donor" evidence="5">
    <location>
        <position position="105"/>
    </location>
</feature>
<dbReference type="Proteomes" id="UP000317344">
    <property type="component" value="Chromosome"/>
</dbReference>
<protein>
    <recommendedName>
        <fullName evidence="2">protein-tyrosine-phosphatase</fullName>
        <ecNumber evidence="2">3.1.3.48</ecNumber>
    </recommendedName>
</protein>
<dbReference type="SMART" id="SM00226">
    <property type="entry name" value="LMWPc"/>
    <property type="match status" value="1"/>
</dbReference>